<reference evidence="1" key="1">
    <citation type="submission" date="2020-01" db="EMBL/GenBank/DDBJ databases">
        <authorList>
            <person name="Qin S."/>
        </authorList>
    </citation>
    <scope>NUCLEOTIDE SEQUENCE</scope>
    <source>
        <strain evidence="1">CVir17-16-YZ6g</strain>
        <plasmid evidence="1">p17-15-vir-like</plasmid>
    </source>
</reference>
<dbReference type="AlphaFoldDB" id="A0A8B0SRG2"/>
<dbReference type="EMBL" id="MN956836">
    <property type="protein sequence ID" value="QTX14883.1"/>
    <property type="molecule type" value="Genomic_DNA"/>
</dbReference>
<protein>
    <submittedName>
        <fullName evidence="1">Uncharacterized protein</fullName>
    </submittedName>
</protein>
<name>A0A8B0SRG2_KLEPN</name>
<keyword evidence="1" id="KW-0614">Plasmid</keyword>
<geneLocation type="plasmid" evidence="1">
    <name>p17-15-vir-like</name>
</geneLocation>
<proteinExistence type="predicted"/>
<accession>A0A8B0SRG2</accession>
<organism evidence="1">
    <name type="scientific">Klebsiella pneumoniae</name>
    <dbReference type="NCBI Taxonomy" id="573"/>
    <lineage>
        <taxon>Bacteria</taxon>
        <taxon>Pseudomonadati</taxon>
        <taxon>Pseudomonadota</taxon>
        <taxon>Gammaproteobacteria</taxon>
        <taxon>Enterobacterales</taxon>
        <taxon>Enterobacteriaceae</taxon>
        <taxon>Klebsiella/Raoultella group</taxon>
        <taxon>Klebsiella</taxon>
        <taxon>Klebsiella pneumoniae complex</taxon>
    </lineage>
</organism>
<sequence>MPLVIGAVVEGVPATFQIPLSEHFCPVVLVWEVIPVMVVIRTAVRAGVQHEHTCLNSPSCVPALLPEHLSLASLGEI</sequence>
<evidence type="ECO:0000313" key="1">
    <source>
        <dbReference type="EMBL" id="QTX14883.1"/>
    </source>
</evidence>